<dbReference type="EMBL" id="JAYWIO010000007">
    <property type="protein sequence ID" value="KAK7250425.1"/>
    <property type="molecule type" value="Genomic_DNA"/>
</dbReference>
<feature type="region of interest" description="Disordered" evidence="1">
    <location>
        <begin position="1"/>
        <end position="142"/>
    </location>
</feature>
<dbReference type="InterPro" id="IPR004252">
    <property type="entry name" value="Probable_transposase_24"/>
</dbReference>
<evidence type="ECO:0000256" key="1">
    <source>
        <dbReference type="SAM" id="MobiDB-lite"/>
    </source>
</evidence>
<comment type="caution">
    <text evidence="2">The sequence shown here is derived from an EMBL/GenBank/DDBJ whole genome shotgun (WGS) entry which is preliminary data.</text>
</comment>
<evidence type="ECO:0000313" key="3">
    <source>
        <dbReference type="Proteomes" id="UP001372338"/>
    </source>
</evidence>
<protein>
    <submittedName>
        <fullName evidence="2">Uncharacterized protein</fullName>
    </submittedName>
</protein>
<accession>A0AAN9E7H0</accession>
<dbReference type="AlphaFoldDB" id="A0AAN9E7H0"/>
<keyword evidence="3" id="KW-1185">Reference proteome</keyword>
<feature type="compositionally biased region" description="Basic residues" evidence="1">
    <location>
        <begin position="131"/>
        <end position="140"/>
    </location>
</feature>
<reference evidence="2 3" key="1">
    <citation type="submission" date="2024-01" db="EMBL/GenBank/DDBJ databases">
        <title>The genomes of 5 underutilized Papilionoideae crops provide insights into root nodulation and disease resistanc.</title>
        <authorList>
            <person name="Yuan L."/>
        </authorList>
    </citation>
    <scope>NUCLEOTIDE SEQUENCE [LARGE SCALE GENOMIC DNA]</scope>
    <source>
        <strain evidence="2">ZHUSHIDOU_FW_LH</strain>
        <tissue evidence="2">Leaf</tissue>
    </source>
</reference>
<feature type="region of interest" description="Disordered" evidence="1">
    <location>
        <begin position="183"/>
        <end position="207"/>
    </location>
</feature>
<feature type="compositionally biased region" description="Polar residues" evidence="1">
    <location>
        <begin position="183"/>
        <end position="197"/>
    </location>
</feature>
<dbReference type="Proteomes" id="UP001372338">
    <property type="component" value="Unassembled WGS sequence"/>
</dbReference>
<feature type="compositionally biased region" description="Polar residues" evidence="1">
    <location>
        <begin position="78"/>
        <end position="95"/>
    </location>
</feature>
<proteinExistence type="predicted"/>
<feature type="compositionally biased region" description="Polar residues" evidence="1">
    <location>
        <begin position="105"/>
        <end position="119"/>
    </location>
</feature>
<name>A0AAN9E7H0_CROPI</name>
<dbReference type="Pfam" id="PF03004">
    <property type="entry name" value="Transposase_24"/>
    <property type="match status" value="1"/>
</dbReference>
<evidence type="ECO:0000313" key="2">
    <source>
        <dbReference type="EMBL" id="KAK7250425.1"/>
    </source>
</evidence>
<organism evidence="2 3">
    <name type="scientific">Crotalaria pallida</name>
    <name type="common">Smooth rattlebox</name>
    <name type="synonym">Crotalaria striata</name>
    <dbReference type="NCBI Taxonomy" id="3830"/>
    <lineage>
        <taxon>Eukaryota</taxon>
        <taxon>Viridiplantae</taxon>
        <taxon>Streptophyta</taxon>
        <taxon>Embryophyta</taxon>
        <taxon>Tracheophyta</taxon>
        <taxon>Spermatophyta</taxon>
        <taxon>Magnoliopsida</taxon>
        <taxon>eudicotyledons</taxon>
        <taxon>Gunneridae</taxon>
        <taxon>Pentapetalae</taxon>
        <taxon>rosids</taxon>
        <taxon>fabids</taxon>
        <taxon>Fabales</taxon>
        <taxon>Fabaceae</taxon>
        <taxon>Papilionoideae</taxon>
        <taxon>50 kb inversion clade</taxon>
        <taxon>genistoids sensu lato</taxon>
        <taxon>core genistoids</taxon>
        <taxon>Crotalarieae</taxon>
        <taxon>Crotalaria</taxon>
    </lineage>
</organism>
<feature type="compositionally biased region" description="Polar residues" evidence="1">
    <location>
        <begin position="28"/>
        <end position="39"/>
    </location>
</feature>
<sequence length="354" mass="39325">MNSLQNKGSNQPLSTNASSEKGRENSIRKNTSMEKSQFVTERELCNVQAETTRKAVNKPLTMANMSSQAKRLDKKSKGSNQPLNSLSQGEANSLRQHNRIEKSQLVGTSQKKQSTQRSMAQDEGSGANQHNPRKKAKKTPMCRPMSIDEFLHENGEAGDKEYELGIEDEEDELEAMFQDGNTNQEENLESNAGVTQDNTKRAQKEDEEDVCQAEMFIVTRQSRKRKNVDPETNTVVDKLKDSLQNSTESAGQTFQSLFGKEKPGRVRCFGRTVTPTMLKRNQEIAAVKKECAGKINSLSKKVEGLEALLKCVLKQTNPDLDDEALNNIMLGALGSEISATHPSSTSTHFPNEEV</sequence>
<feature type="compositionally biased region" description="Polar residues" evidence="1">
    <location>
        <begin position="1"/>
        <end position="19"/>
    </location>
</feature>
<gene>
    <name evidence="2" type="ORF">RIF29_32860</name>
</gene>